<keyword evidence="9" id="KW-1185">Reference proteome</keyword>
<feature type="region of interest" description="Disordered" evidence="6">
    <location>
        <begin position="798"/>
        <end position="872"/>
    </location>
</feature>
<evidence type="ECO:0000256" key="6">
    <source>
        <dbReference type="SAM" id="MobiDB-lite"/>
    </source>
</evidence>
<feature type="region of interest" description="Disordered" evidence="6">
    <location>
        <begin position="1"/>
        <end position="25"/>
    </location>
</feature>
<dbReference type="Pfam" id="PF00172">
    <property type="entry name" value="Zn_clus"/>
    <property type="match status" value="1"/>
</dbReference>
<dbReference type="SUPFAM" id="SSF57701">
    <property type="entry name" value="Zn2/Cys6 DNA-binding domain"/>
    <property type="match status" value="1"/>
</dbReference>
<dbReference type="Proteomes" id="UP000054399">
    <property type="component" value="Unassembled WGS sequence"/>
</dbReference>
<dbReference type="GeneID" id="91993043"/>
<feature type="region of interest" description="Disordered" evidence="6">
    <location>
        <begin position="140"/>
        <end position="160"/>
    </location>
</feature>
<dbReference type="InterPro" id="IPR050815">
    <property type="entry name" value="TF_fung"/>
</dbReference>
<dbReference type="InterPro" id="IPR001138">
    <property type="entry name" value="Zn2Cys6_DnaBD"/>
</dbReference>
<dbReference type="EMBL" id="ATAM02000012">
    <property type="protein sequence ID" value="KAL0242014.1"/>
    <property type="molecule type" value="Genomic_DNA"/>
</dbReference>
<sequence length="872" mass="95830">MSPISENAAGPSKPQKQPRRINRLQPHLKRNAACFPCRRRRIKCDAARPHCSSCVRSYHFLARTYPDAERDAHGVQCSYAEDAPGVGHNEQQSQSSPSQLAQPTKRKLSKGDEEDGDPKGMIKKLENKVAKLERALEKFSGTMPSSTDSGLPTPLSGVSDSAARRQPAQFEKGSYLWSGTSEAAVVDTFPPQNPHKNKQPNRMGGLSSSFENNISYNMGDSGFSPLQQPAMHLNYSVKPGGSHLDNFQPSVEVPPIDSEAGKMGNHILDILWPGWPPTLPSPSMLEHLVETFFTMTPSVPRILHRQSFLARLALPPSHPEFPQRALLHAICAAAARYSAAVSVRSVADEMIKVNNDAIQARGKGLDQDIASETCFSERNAMYAIEFMKYNHISARGLFDILQAMIILGHWFQANSRWMDGWVMIGSGTRLAICLGLLQNQSQYDGDIPSIKQSILDPPKDDADREERRATVYYGLCYDVTASASSGWVGTMPTEELTANLPAARVSFDIGGKITENPQNFHSPDIFYNHPVADSFVMMIKGKILLCRTSRFVRKCKAMKPEDRLLAKDTPEFRQIDGDIAMFSMSFPKSLRDPVQYMNGHAKGIDADLVSAHLVPHVVAIQLHEPFADLNDPSCNSGIRLLSEARACLKIVYLLVGSSADISYVVAPITSCNYLFTASRALILFYQKALENGDQATAMTMRSEIGVFKMAFKFLSARFSMGCRHLTMVEKLMRHVEEDTLGHQVFDDDFSFLPRAHPSSESAPSSVSHLGQMGLPDTHPDSMMISELDKAAALGRHRPGFNSHAMMDQKRGYAGASSSRSNSIARSTRPSPNDPLRWLDISESQQGASLTLLSPDNADGSGGSAADSSSVRG</sequence>
<dbReference type="Pfam" id="PF04082">
    <property type="entry name" value="Fungal_trans"/>
    <property type="match status" value="1"/>
</dbReference>
<name>A0ABR3BJQ4_9TREE</name>
<feature type="domain" description="Zn(2)-C6 fungal-type" evidence="7">
    <location>
        <begin position="33"/>
        <end position="79"/>
    </location>
</feature>
<dbReference type="CDD" id="cd12148">
    <property type="entry name" value="fungal_TF_MHR"/>
    <property type="match status" value="1"/>
</dbReference>
<gene>
    <name evidence="8" type="ORF">I308_106188</name>
</gene>
<proteinExistence type="predicted"/>
<feature type="compositionally biased region" description="Basic residues" evidence="6">
    <location>
        <begin position="16"/>
        <end position="25"/>
    </location>
</feature>
<feature type="region of interest" description="Disordered" evidence="6">
    <location>
        <begin position="756"/>
        <end position="780"/>
    </location>
</feature>
<evidence type="ECO:0000259" key="7">
    <source>
        <dbReference type="PROSITE" id="PS50048"/>
    </source>
</evidence>
<dbReference type="InterPro" id="IPR036864">
    <property type="entry name" value="Zn2-C6_fun-type_DNA-bd_sf"/>
</dbReference>
<keyword evidence="2" id="KW-0479">Metal-binding</keyword>
<keyword evidence="4" id="KW-0804">Transcription</keyword>
<feature type="compositionally biased region" description="Low complexity" evidence="6">
    <location>
        <begin position="756"/>
        <end position="768"/>
    </location>
</feature>
<feature type="compositionally biased region" description="Low complexity" evidence="6">
    <location>
        <begin position="853"/>
        <end position="872"/>
    </location>
</feature>
<organism evidence="8 9">
    <name type="scientific">Cryptococcus tetragattii IND107</name>
    <dbReference type="NCBI Taxonomy" id="1296105"/>
    <lineage>
        <taxon>Eukaryota</taxon>
        <taxon>Fungi</taxon>
        <taxon>Dikarya</taxon>
        <taxon>Basidiomycota</taxon>
        <taxon>Agaricomycotina</taxon>
        <taxon>Tremellomycetes</taxon>
        <taxon>Tremellales</taxon>
        <taxon>Cryptococcaceae</taxon>
        <taxon>Cryptococcus</taxon>
        <taxon>Cryptococcus gattii species complex</taxon>
    </lineage>
</organism>
<comment type="subcellular location">
    <subcellularLocation>
        <location evidence="1">Nucleus</location>
    </subcellularLocation>
</comment>
<keyword evidence="3" id="KW-0805">Transcription regulation</keyword>
<evidence type="ECO:0000256" key="5">
    <source>
        <dbReference type="ARBA" id="ARBA00023242"/>
    </source>
</evidence>
<reference evidence="8" key="1">
    <citation type="submission" date="2015-01" db="EMBL/GenBank/DDBJ databases">
        <authorList>
            <consortium name="The Broad Institute Genomics Platform"/>
            <person name="Cuomo C."/>
            <person name="Litvintseva A."/>
            <person name="Chen Y."/>
            <person name="Heitman J."/>
            <person name="Sun S."/>
            <person name="Springer D."/>
            <person name="Dromer F."/>
            <person name="Young S."/>
            <person name="Zeng Q."/>
            <person name="Gargeya S."/>
            <person name="Abouelleil A."/>
            <person name="Alvarado L."/>
            <person name="Chapman S.B."/>
            <person name="Gainer-Dewar J."/>
            <person name="Goldberg J."/>
            <person name="Griggs A."/>
            <person name="Gujja S."/>
            <person name="Hansen M."/>
            <person name="Howarth C."/>
            <person name="Imamovic A."/>
            <person name="Larimer J."/>
            <person name="Murphy C."/>
            <person name="Naylor J."/>
            <person name="Pearson M."/>
            <person name="Priest M."/>
            <person name="Roberts A."/>
            <person name="Saif S."/>
            <person name="Shea T."/>
            <person name="Sykes S."/>
            <person name="Wortman J."/>
            <person name="Nusbaum C."/>
            <person name="Birren B."/>
        </authorList>
    </citation>
    <scope>NUCLEOTIDE SEQUENCE</scope>
    <source>
        <strain evidence="8">IND107</strain>
    </source>
</reference>
<evidence type="ECO:0000256" key="4">
    <source>
        <dbReference type="ARBA" id="ARBA00023163"/>
    </source>
</evidence>
<dbReference type="PANTHER" id="PTHR47338">
    <property type="entry name" value="ZN(II)2CYS6 TRANSCRIPTION FACTOR (EUROFUNG)-RELATED"/>
    <property type="match status" value="1"/>
</dbReference>
<evidence type="ECO:0000256" key="1">
    <source>
        <dbReference type="ARBA" id="ARBA00004123"/>
    </source>
</evidence>
<feature type="region of interest" description="Disordered" evidence="6">
    <location>
        <begin position="80"/>
        <end position="123"/>
    </location>
</feature>
<evidence type="ECO:0000256" key="3">
    <source>
        <dbReference type="ARBA" id="ARBA00023015"/>
    </source>
</evidence>
<dbReference type="PROSITE" id="PS50048">
    <property type="entry name" value="ZN2_CY6_FUNGAL_2"/>
    <property type="match status" value="1"/>
</dbReference>
<dbReference type="InterPro" id="IPR007219">
    <property type="entry name" value="XnlR_reg_dom"/>
</dbReference>
<comment type="caution">
    <text evidence="8">The sequence shown here is derived from an EMBL/GenBank/DDBJ whole genome shotgun (WGS) entry which is preliminary data.</text>
</comment>
<feature type="compositionally biased region" description="Low complexity" evidence="6">
    <location>
        <begin position="813"/>
        <end position="828"/>
    </location>
</feature>
<evidence type="ECO:0000313" key="8">
    <source>
        <dbReference type="EMBL" id="KAL0242014.1"/>
    </source>
</evidence>
<protein>
    <recommendedName>
        <fullName evidence="7">Zn(2)-C6 fungal-type domain-containing protein</fullName>
    </recommendedName>
</protein>
<evidence type="ECO:0000313" key="9">
    <source>
        <dbReference type="Proteomes" id="UP000054399"/>
    </source>
</evidence>
<evidence type="ECO:0000256" key="2">
    <source>
        <dbReference type="ARBA" id="ARBA00022723"/>
    </source>
</evidence>
<feature type="compositionally biased region" description="Polar residues" evidence="6">
    <location>
        <begin position="841"/>
        <end position="851"/>
    </location>
</feature>
<accession>A0ABR3BJQ4</accession>
<keyword evidence="5" id="KW-0539">Nucleus</keyword>
<dbReference type="RefSeq" id="XP_066611396.1">
    <property type="nucleotide sequence ID" value="XM_066760635.1"/>
</dbReference>
<dbReference type="CDD" id="cd00067">
    <property type="entry name" value="GAL4"/>
    <property type="match status" value="1"/>
</dbReference>
<reference evidence="8" key="2">
    <citation type="submission" date="2024-01" db="EMBL/GenBank/DDBJ databases">
        <title>Comparative genomics of Cryptococcus and Kwoniella reveals pathogenesis evolution and contrasting modes of karyotype evolution via chromosome fusion or intercentromeric recombination.</title>
        <authorList>
            <person name="Coelho M.A."/>
            <person name="David-Palma M."/>
            <person name="Shea T."/>
            <person name="Bowers K."/>
            <person name="Mcginley-Smith S."/>
            <person name="Mohammad A.W."/>
            <person name="Gnirke A."/>
            <person name="Yurkov A.M."/>
            <person name="Nowrousian M."/>
            <person name="Sun S."/>
            <person name="Cuomo C.A."/>
            <person name="Heitman J."/>
        </authorList>
    </citation>
    <scope>NUCLEOTIDE SEQUENCE</scope>
    <source>
        <strain evidence="8">IND107</strain>
    </source>
</reference>
<dbReference type="Gene3D" id="4.10.240.10">
    <property type="entry name" value="Zn(2)-C6 fungal-type DNA-binding domain"/>
    <property type="match status" value="1"/>
</dbReference>
<dbReference type="PANTHER" id="PTHR47338:SF29">
    <property type="entry name" value="ZN(2)-C6 FUNGAL-TYPE DOMAIN-CONTAINING PROTEIN"/>
    <property type="match status" value="1"/>
</dbReference>